<feature type="region of interest" description="Disordered" evidence="1">
    <location>
        <begin position="51"/>
        <end position="78"/>
    </location>
</feature>
<dbReference type="Proteomes" id="UP000538566">
    <property type="component" value="Unassembled WGS sequence"/>
</dbReference>
<dbReference type="OrthoDB" id="7427399at2"/>
<organism evidence="2 3">
    <name type="scientific">Novosphingobium taihuense</name>
    <dbReference type="NCBI Taxonomy" id="260085"/>
    <lineage>
        <taxon>Bacteria</taxon>
        <taxon>Pseudomonadati</taxon>
        <taxon>Pseudomonadota</taxon>
        <taxon>Alphaproteobacteria</taxon>
        <taxon>Sphingomonadales</taxon>
        <taxon>Sphingomonadaceae</taxon>
        <taxon>Novosphingobium</taxon>
    </lineage>
</organism>
<evidence type="ECO:0000313" key="3">
    <source>
        <dbReference type="Proteomes" id="UP000538566"/>
    </source>
</evidence>
<proteinExistence type="predicted"/>
<accession>A0A7W7A9L2</accession>
<reference evidence="2 3" key="1">
    <citation type="submission" date="2020-08" db="EMBL/GenBank/DDBJ databases">
        <title>Genomic Encyclopedia of Type Strains, Phase IV (KMG-IV): sequencing the most valuable type-strain genomes for metagenomic binning, comparative biology and taxonomic classification.</title>
        <authorList>
            <person name="Goeker M."/>
        </authorList>
    </citation>
    <scope>NUCLEOTIDE SEQUENCE [LARGE SCALE GENOMIC DNA]</scope>
    <source>
        <strain evidence="2 3">DSM 17507</strain>
    </source>
</reference>
<keyword evidence="3" id="KW-1185">Reference proteome</keyword>
<sequence>MAPPASNRRGQPLLALGLLFVGWTAWRIAMWETPTEPEGTSNALLAVADAPPSATPGSTVRRHLTPARRSAAARAPGLRSEAQNSAYVAMPAMPWPQQFVLQANMLKPAHAPAIPPYRQLASTPKPDDEFYEPLVAKDDPRWSGENWVLMRAGSGDAAQAPGAASYGASQAGAIVRYRLGKGEVGSSYAYLRTSLAINAPGQDREVALGFGMRPVRKLPLRVLVEARLQDTKASPMQVRPVATVITELPWRRLPLGFRAEAYGQAGYAGGRGATPFFDAQALLDRPLRGVVPRNNDLRVGAGVWAGGQEGAVRLDAGPRLSFRIEPGRLAGPSRVALDWRFRLAGNARPDSGPAITVTSAF</sequence>
<dbReference type="EMBL" id="JACHOA010000002">
    <property type="protein sequence ID" value="MBB4612970.1"/>
    <property type="molecule type" value="Genomic_DNA"/>
</dbReference>
<comment type="caution">
    <text evidence="2">The sequence shown here is derived from an EMBL/GenBank/DDBJ whole genome shotgun (WGS) entry which is preliminary data.</text>
</comment>
<evidence type="ECO:0000256" key="1">
    <source>
        <dbReference type="SAM" id="MobiDB-lite"/>
    </source>
</evidence>
<name>A0A7W7A9L2_9SPHN</name>
<dbReference type="AlphaFoldDB" id="A0A7W7A9L2"/>
<gene>
    <name evidence="2" type="ORF">GGR37_001229</name>
</gene>
<dbReference type="RefSeq" id="WP_144907413.1">
    <property type="nucleotide sequence ID" value="NZ_JACHOA010000002.1"/>
</dbReference>
<evidence type="ECO:0000313" key="2">
    <source>
        <dbReference type="EMBL" id="MBB4612970.1"/>
    </source>
</evidence>
<protein>
    <submittedName>
        <fullName evidence="2">Uncharacterized protein</fullName>
    </submittedName>
</protein>